<dbReference type="AlphaFoldDB" id="A0A0K8VLU4"/>
<dbReference type="GO" id="GO:0045666">
    <property type="term" value="P:positive regulation of neuron differentiation"/>
    <property type="evidence" value="ECO:0007669"/>
    <property type="project" value="InterPro"/>
</dbReference>
<dbReference type="GO" id="GO:0003714">
    <property type="term" value="F:transcription corepressor activity"/>
    <property type="evidence" value="ECO:0007669"/>
    <property type="project" value="InterPro"/>
</dbReference>
<keyword evidence="2" id="KW-0678">Repressor</keyword>
<evidence type="ECO:0000259" key="7">
    <source>
        <dbReference type="PROSITE" id="PS51457"/>
    </source>
</evidence>
<evidence type="ECO:0000256" key="1">
    <source>
        <dbReference type="ARBA" id="ARBA00004123"/>
    </source>
</evidence>
<dbReference type="GO" id="GO:0045746">
    <property type="term" value="P:negative regulation of Notch signaling pathway"/>
    <property type="evidence" value="ECO:0007669"/>
    <property type="project" value="InterPro"/>
</dbReference>
<accession>A0A0K8VLU4</accession>
<evidence type="ECO:0000256" key="2">
    <source>
        <dbReference type="ARBA" id="ARBA00022491"/>
    </source>
</evidence>
<feature type="domain" description="BEN" evidence="7">
    <location>
        <begin position="249"/>
        <end position="344"/>
    </location>
</feature>
<dbReference type="EMBL" id="GDHF01012458">
    <property type="protein sequence ID" value="JAI39856.1"/>
    <property type="molecule type" value="Transcribed_RNA"/>
</dbReference>
<name>A0A0K8VLU4_BACLA</name>
<dbReference type="InterPro" id="IPR018379">
    <property type="entry name" value="BEN_domain"/>
</dbReference>
<evidence type="ECO:0000256" key="6">
    <source>
        <dbReference type="SAM" id="MobiDB-lite"/>
    </source>
</evidence>
<dbReference type="Gene3D" id="1.10.10.2590">
    <property type="entry name" value="BEN domain"/>
    <property type="match status" value="1"/>
</dbReference>
<protein>
    <recommendedName>
        <fullName evidence="7">BEN domain-containing protein</fullName>
    </recommendedName>
</protein>
<sequence length="357" mass="40655">MDFAICNFKIKSEKIESMEITPDLPHEAESAESDDRSESESKRQQQSDSKSPSIADLQLKRRKELSKSKSHQQSYEEGSSVADMQLKRRREFEIKYKLYVKKSKRDEYLAVAEEKSLQDEVTAALVQIPQYLKGIPESRSHDLVDVLLPFQSIKNEREDEQNTIGSSIKKKLNFNDLALLLPKRMGIDDVVCDLSRTSGIKAEPIDYLDSPNTVNSVESLLHKSGPPLLQRTLDTVYANQSSDGLRIGPHGTWLSTEDLKKINWTGVSAATRSLLSVLFDRQTLARSTICGNLSPAFPDRPVKKQLDPRKIQDVIYFMKCTFHSEERDIRSAITMKCADIRKANRKYSLPKPKFILF</sequence>
<dbReference type="GO" id="GO:0005634">
    <property type="term" value="C:nucleus"/>
    <property type="evidence" value="ECO:0007669"/>
    <property type="project" value="UniProtKB-SubCell"/>
</dbReference>
<gene>
    <name evidence="8" type="ORF">c2_g1_i1</name>
</gene>
<dbReference type="GO" id="GO:0003677">
    <property type="term" value="F:DNA binding"/>
    <property type="evidence" value="ECO:0007669"/>
    <property type="project" value="InterPro"/>
</dbReference>
<reference evidence="8" key="1">
    <citation type="submission" date="2015-06" db="EMBL/GenBank/DDBJ databases">
        <authorList>
            <person name="Hoefler B.C."/>
            <person name="Straight P.D."/>
        </authorList>
    </citation>
    <scope>NUCLEOTIDE SEQUENCE</scope>
</reference>
<dbReference type="PROSITE" id="PS51457">
    <property type="entry name" value="BEN"/>
    <property type="match status" value="1"/>
</dbReference>
<evidence type="ECO:0000313" key="8">
    <source>
        <dbReference type="EMBL" id="JAI39856.1"/>
    </source>
</evidence>
<evidence type="ECO:0000256" key="5">
    <source>
        <dbReference type="ARBA" id="ARBA00023242"/>
    </source>
</evidence>
<keyword evidence="4" id="KW-0804">Transcription</keyword>
<feature type="compositionally biased region" description="Basic residues" evidence="6">
    <location>
        <begin position="60"/>
        <end position="70"/>
    </location>
</feature>
<dbReference type="OrthoDB" id="8186171at2759"/>
<feature type="compositionally biased region" description="Basic and acidic residues" evidence="6">
    <location>
        <begin position="24"/>
        <end position="45"/>
    </location>
</feature>
<dbReference type="PANTHER" id="PTHR35346">
    <property type="entry name" value="BEN DOMAIN-CONTAINING PROTEIN 6"/>
    <property type="match status" value="1"/>
</dbReference>
<dbReference type="PANTHER" id="PTHR35346:SF1">
    <property type="entry name" value="BEN DOMAIN-CONTAINING PROTEIN 6"/>
    <property type="match status" value="1"/>
</dbReference>
<evidence type="ECO:0000256" key="4">
    <source>
        <dbReference type="ARBA" id="ARBA00023163"/>
    </source>
</evidence>
<feature type="region of interest" description="Disordered" evidence="6">
    <location>
        <begin position="16"/>
        <end position="82"/>
    </location>
</feature>
<keyword evidence="5" id="KW-0539">Nucleus</keyword>
<dbReference type="InterPro" id="IPR037496">
    <property type="entry name" value="BEND6-like"/>
</dbReference>
<dbReference type="SMART" id="SM01025">
    <property type="entry name" value="BEN"/>
    <property type="match status" value="1"/>
</dbReference>
<dbReference type="Pfam" id="PF10523">
    <property type="entry name" value="BEN"/>
    <property type="match status" value="1"/>
</dbReference>
<organism evidence="8">
    <name type="scientific">Bactrocera latifrons</name>
    <name type="common">Malaysian fruit fly</name>
    <name type="synonym">Chaetodacus latifrons</name>
    <dbReference type="NCBI Taxonomy" id="174628"/>
    <lineage>
        <taxon>Eukaryota</taxon>
        <taxon>Metazoa</taxon>
        <taxon>Ecdysozoa</taxon>
        <taxon>Arthropoda</taxon>
        <taxon>Hexapoda</taxon>
        <taxon>Insecta</taxon>
        <taxon>Pterygota</taxon>
        <taxon>Neoptera</taxon>
        <taxon>Endopterygota</taxon>
        <taxon>Diptera</taxon>
        <taxon>Brachycera</taxon>
        <taxon>Muscomorpha</taxon>
        <taxon>Tephritoidea</taxon>
        <taxon>Tephritidae</taxon>
        <taxon>Bactrocera</taxon>
        <taxon>Bactrocera</taxon>
    </lineage>
</organism>
<keyword evidence="3" id="KW-0805">Transcription regulation</keyword>
<evidence type="ECO:0000256" key="3">
    <source>
        <dbReference type="ARBA" id="ARBA00023015"/>
    </source>
</evidence>
<comment type="subcellular location">
    <subcellularLocation>
        <location evidence="1">Nucleus</location>
    </subcellularLocation>
</comment>
<proteinExistence type="predicted"/>